<feature type="domain" description="MRH" evidence="7">
    <location>
        <begin position="393"/>
        <end position="525"/>
    </location>
</feature>
<evidence type="ECO:0000256" key="5">
    <source>
        <dbReference type="SAM" id="MobiDB-lite"/>
    </source>
</evidence>
<evidence type="ECO:0000313" key="9">
    <source>
        <dbReference type="Proteomes" id="UP001497392"/>
    </source>
</evidence>
<dbReference type="Pfam" id="PF07915">
    <property type="entry name" value="PRKCSH"/>
    <property type="match status" value="1"/>
</dbReference>
<evidence type="ECO:0000256" key="3">
    <source>
        <dbReference type="ARBA" id="ARBA00022824"/>
    </source>
</evidence>
<feature type="domain" description="ShKT" evidence="6">
    <location>
        <begin position="225"/>
        <end position="268"/>
    </location>
</feature>
<dbReference type="PROSITE" id="PS51670">
    <property type="entry name" value="SHKT"/>
    <property type="match status" value="1"/>
</dbReference>
<evidence type="ECO:0000256" key="4">
    <source>
        <dbReference type="ARBA" id="ARBA00023157"/>
    </source>
</evidence>
<dbReference type="PROSITE" id="PS51914">
    <property type="entry name" value="MRH"/>
    <property type="match status" value="1"/>
</dbReference>
<reference evidence="8 9" key="1">
    <citation type="submission" date="2024-06" db="EMBL/GenBank/DDBJ databases">
        <authorList>
            <person name="Kraege A."/>
            <person name="Thomma B."/>
        </authorList>
    </citation>
    <scope>NUCLEOTIDE SEQUENCE [LARGE SCALE GENOMIC DNA]</scope>
</reference>
<dbReference type="PANTHER" id="PTHR15414">
    <property type="entry name" value="OS-9-RELATED"/>
    <property type="match status" value="1"/>
</dbReference>
<evidence type="ECO:0000256" key="2">
    <source>
        <dbReference type="ARBA" id="ARBA00022729"/>
    </source>
</evidence>
<sequence length="555" mass="61162">MKLRFPIETVLDEDEFGSYEHLSSKGTHSKASYQQALEEGMSHSSISPALQASIIDEAALAMVSSLVACKVCHELLAKAWEQAQSFVHSGYGIPTKQHMLRMLRHSCEFQVAKNMAQQWAIFKVGAAELVPRQSDAWAYVLKGRASADEVPSEFEQLAMQRSCSLVLEGQMDEGDEHADLFAALMVTSLQLYEKEWDAIREEAGLMRVNGGGFTAHLGKPDGVSCKDYHSECSHWADKGECWKNPDYMVGDAHQRPARGYCRLSCGTCLPIDGMPDMPEEVALKVEAVGKARLQDMTQALCLNTEACKGISGDAYRAMSSAEASAGASAGAVAGQPPAPAAPALERGGAEGDNAKSARKLVQAFPRPAPNGQEKPLPRQLVQDAGLGRKELVRDCFYSLQGWWSYELCPGRQLRQFHLEDGNRPNPIINLGRYDSQASQEGREGEDSDAELPPEQLLPGMQHLSVAFRETVYTGGDKCEGPHGEIERQVQVRFACSPDKDIYLVIQEPETCRYISVLYHPAVCLVKGMEWRVSIGHEEDSDSEMDYLGQDYHEDL</sequence>
<dbReference type="PANTHER" id="PTHR15414:SF0">
    <property type="entry name" value="ENDOPLASMIC RETICULUM LECTIN 1"/>
    <property type="match status" value="1"/>
</dbReference>
<keyword evidence="2" id="KW-0732">Signal</keyword>
<evidence type="ECO:0000259" key="7">
    <source>
        <dbReference type="PROSITE" id="PS51914"/>
    </source>
</evidence>
<gene>
    <name evidence="8" type="primary">g6264</name>
    <name evidence="8" type="ORF">VP750_LOCUS5369</name>
</gene>
<dbReference type="EMBL" id="CAXHTA020000009">
    <property type="protein sequence ID" value="CAL5223710.1"/>
    <property type="molecule type" value="Genomic_DNA"/>
</dbReference>
<evidence type="ECO:0000313" key="8">
    <source>
        <dbReference type="EMBL" id="CAL5223710.1"/>
    </source>
</evidence>
<organism evidence="8 9">
    <name type="scientific">Coccomyxa viridis</name>
    <dbReference type="NCBI Taxonomy" id="1274662"/>
    <lineage>
        <taxon>Eukaryota</taxon>
        <taxon>Viridiplantae</taxon>
        <taxon>Chlorophyta</taxon>
        <taxon>core chlorophytes</taxon>
        <taxon>Trebouxiophyceae</taxon>
        <taxon>Trebouxiophyceae incertae sedis</taxon>
        <taxon>Coccomyxaceae</taxon>
        <taxon>Coccomyxa</taxon>
    </lineage>
</organism>
<keyword evidence="9" id="KW-1185">Reference proteome</keyword>
<dbReference type="Proteomes" id="UP001497392">
    <property type="component" value="Unassembled WGS sequence"/>
</dbReference>
<name>A0ABP1FYX3_9CHLO</name>
<protein>
    <submittedName>
        <fullName evidence="8">G6264 protein</fullName>
    </submittedName>
</protein>
<evidence type="ECO:0000259" key="6">
    <source>
        <dbReference type="PROSITE" id="PS51670"/>
    </source>
</evidence>
<accession>A0ABP1FYX3</accession>
<dbReference type="Gene3D" id="2.70.130.10">
    <property type="entry name" value="Mannose-6-phosphate receptor binding domain"/>
    <property type="match status" value="1"/>
</dbReference>
<dbReference type="InterPro" id="IPR044865">
    <property type="entry name" value="MRH_dom"/>
</dbReference>
<proteinExistence type="predicted"/>
<dbReference type="InterPro" id="IPR045149">
    <property type="entry name" value="OS-9-like"/>
</dbReference>
<dbReference type="InterPro" id="IPR012913">
    <property type="entry name" value="OS9-like_dom"/>
</dbReference>
<keyword evidence="4" id="KW-1015">Disulfide bond</keyword>
<dbReference type="InterPro" id="IPR003582">
    <property type="entry name" value="ShKT_dom"/>
</dbReference>
<feature type="region of interest" description="Disordered" evidence="5">
    <location>
        <begin position="424"/>
        <end position="453"/>
    </location>
</feature>
<comment type="caution">
    <text evidence="8">The sequence shown here is derived from an EMBL/GenBank/DDBJ whole genome shotgun (WGS) entry which is preliminary data.</text>
</comment>
<evidence type="ECO:0000256" key="1">
    <source>
        <dbReference type="ARBA" id="ARBA00004240"/>
    </source>
</evidence>
<keyword evidence="3" id="KW-0256">Endoplasmic reticulum</keyword>
<dbReference type="InterPro" id="IPR009011">
    <property type="entry name" value="Man6P_isomerase_rcpt-bd_dom_sf"/>
</dbReference>
<feature type="compositionally biased region" description="Low complexity" evidence="5">
    <location>
        <begin position="330"/>
        <end position="346"/>
    </location>
</feature>
<feature type="region of interest" description="Disordered" evidence="5">
    <location>
        <begin position="330"/>
        <end position="355"/>
    </location>
</feature>
<dbReference type="SMART" id="SM00254">
    <property type="entry name" value="ShKT"/>
    <property type="match status" value="1"/>
</dbReference>
<comment type="subcellular location">
    <subcellularLocation>
        <location evidence="1">Endoplasmic reticulum</location>
    </subcellularLocation>
</comment>